<dbReference type="PANTHER" id="PTHR10338:SF108">
    <property type="entry name" value="INTER-ALPHA-TRYPSIN INHIBITOR HEAVY CHAIN H4-LIKE PROTEIN"/>
    <property type="match status" value="1"/>
</dbReference>
<dbReference type="Pfam" id="PF00092">
    <property type="entry name" value="VWA"/>
    <property type="match status" value="1"/>
</dbReference>
<feature type="compositionally biased region" description="Polar residues" evidence="1">
    <location>
        <begin position="30"/>
        <end position="44"/>
    </location>
</feature>
<dbReference type="EMBL" id="OV651819">
    <property type="protein sequence ID" value="CAH1113789.1"/>
    <property type="molecule type" value="Genomic_DNA"/>
</dbReference>
<evidence type="ECO:0000256" key="1">
    <source>
        <dbReference type="SAM" id="MobiDB-lite"/>
    </source>
</evidence>
<dbReference type="SUPFAM" id="SSF53300">
    <property type="entry name" value="vWA-like"/>
    <property type="match status" value="1"/>
</dbReference>
<dbReference type="AlphaFoldDB" id="A0A9P0D8H6"/>
<proteinExistence type="predicted"/>
<evidence type="ECO:0008006" key="7">
    <source>
        <dbReference type="Google" id="ProtNLM"/>
    </source>
</evidence>
<dbReference type="PROSITE" id="PS51468">
    <property type="entry name" value="VIT"/>
    <property type="match status" value="1"/>
</dbReference>
<evidence type="ECO:0000259" key="4">
    <source>
        <dbReference type="PROSITE" id="PS51468"/>
    </source>
</evidence>
<feature type="region of interest" description="Disordered" evidence="1">
    <location>
        <begin position="30"/>
        <end position="50"/>
    </location>
</feature>
<dbReference type="Proteomes" id="UP001153636">
    <property type="component" value="Chromosome 7"/>
</dbReference>
<keyword evidence="2" id="KW-0732">Signal</keyword>
<name>A0A9P0D8H6_9CUCU</name>
<accession>A0A9P0D8H6</accession>
<dbReference type="SMART" id="SM00327">
    <property type="entry name" value="VWA"/>
    <property type="match status" value="1"/>
</dbReference>
<evidence type="ECO:0000313" key="6">
    <source>
        <dbReference type="Proteomes" id="UP001153636"/>
    </source>
</evidence>
<dbReference type="OrthoDB" id="299997at2759"/>
<dbReference type="InterPro" id="IPR002035">
    <property type="entry name" value="VWF_A"/>
</dbReference>
<evidence type="ECO:0000259" key="3">
    <source>
        <dbReference type="PROSITE" id="PS50234"/>
    </source>
</evidence>
<keyword evidence="6" id="KW-1185">Reference proteome</keyword>
<dbReference type="InterPro" id="IPR013694">
    <property type="entry name" value="VIT"/>
</dbReference>
<feature type="domain" description="VIT" evidence="4">
    <location>
        <begin position="42"/>
        <end position="171"/>
    </location>
</feature>
<sequence length="865" mass="94664">MDLNRICLLGIFLFISSVNSFPQVGQATSLVTPSSGKPVDNNSSEEPKEQAVPVLPKIYEMRVDANVTNRFARCQITSKVKNLDKKAQEATFSIIIPEQAYISGFIMEIDGKQYEAYVQEKEQAKETYKNAVHSGQAAAHVSVSARDSNRFTVSVNVEPQKKAIFYLKYEELLARQNERYELVINIHPGQPVKQLDVQVNIDESRPLKFVKAPALRSGNEIGKNDDKLSPNAEINHINKTAAVVKFSPDVEKQKQYATDLGTNAENGLAGQFIVQYDVERDPQGGEVLVEGGYFVHFFSPSDLTSLPKQVIFILDTSGSMDGIRITQLKEAMKSILSELKPIDVFSIVEFGSNVKVWNIEKSAVQYRSGFDTWGLNEEQAEEAKHLTEQPIPAPYTASEENIKKAEGVVDQLKAYGGTDIDSALKTGLQIVKKNHEDKKHQPIIVFLTDGEATVGITDTDKITRTVSELNTGKTPIFSLSFGDGADREFLQKISLKNQGFARHIYEAADASLQLQEFYKQISSPLLSNVTFKYASNVTELTRTEFPILFHGRELVVSGQIIDPGFSPSSVEGWSINGPVKLTPVIQNSVGNLERVWAYLSLKQLLEKRDAADDKEAKEGLTQEALRIALKYSFVSDVTSLVVVKPNQTDAVDTEDGSHNDRRYPIIASGFPLSAIASSKKGKPQILSAAASGYYSAPIAPLSPGSSGGGYGGNGGAFGWGVMESIEEDDTYGDRIVGGNSGSKLFIRPSTTYPSTSATASAVAPVEPQPVPIPQSELERLKEKLPWLATILSDDGTIKISAGKFNLGLNETISTQPECPKSPSNAPGTCTLINKCPQIFTQLTDLHVYEKYFCDIQGFAGVCCPK</sequence>
<protein>
    <recommendedName>
        <fullName evidence="7">Inter-alpha-trypsin inhibitor heavy chain H4-like</fullName>
    </recommendedName>
</protein>
<reference evidence="5" key="1">
    <citation type="submission" date="2022-01" db="EMBL/GenBank/DDBJ databases">
        <authorList>
            <person name="King R."/>
        </authorList>
    </citation>
    <scope>NUCLEOTIDE SEQUENCE</scope>
</reference>
<feature type="domain" description="VWFA" evidence="3">
    <location>
        <begin position="309"/>
        <end position="521"/>
    </location>
</feature>
<dbReference type="SMART" id="SM00609">
    <property type="entry name" value="VIT"/>
    <property type="match status" value="1"/>
</dbReference>
<feature type="signal peptide" evidence="2">
    <location>
        <begin position="1"/>
        <end position="20"/>
    </location>
</feature>
<dbReference type="PANTHER" id="PTHR10338">
    <property type="entry name" value="INTER-ALPHA-TRYPSIN INHIBITOR HEAVY CHAIN FAMILY MEMBER"/>
    <property type="match status" value="1"/>
</dbReference>
<feature type="chain" id="PRO_5040322603" description="Inter-alpha-trypsin inhibitor heavy chain H4-like" evidence="2">
    <location>
        <begin position="21"/>
        <end position="865"/>
    </location>
</feature>
<evidence type="ECO:0000256" key="2">
    <source>
        <dbReference type="SAM" id="SignalP"/>
    </source>
</evidence>
<dbReference type="InterPro" id="IPR036465">
    <property type="entry name" value="vWFA_dom_sf"/>
</dbReference>
<dbReference type="InterPro" id="IPR050934">
    <property type="entry name" value="ITIH"/>
</dbReference>
<dbReference type="Pfam" id="PF08487">
    <property type="entry name" value="VIT"/>
    <property type="match status" value="1"/>
</dbReference>
<evidence type="ECO:0000313" key="5">
    <source>
        <dbReference type="EMBL" id="CAH1113789.1"/>
    </source>
</evidence>
<dbReference type="GO" id="GO:0032991">
    <property type="term" value="C:protein-containing complex"/>
    <property type="evidence" value="ECO:0007669"/>
    <property type="project" value="UniProtKB-ARBA"/>
</dbReference>
<dbReference type="PROSITE" id="PS50234">
    <property type="entry name" value="VWFA"/>
    <property type="match status" value="1"/>
</dbReference>
<gene>
    <name evidence="5" type="ORF">PSYICH_LOCUS13142</name>
</gene>
<dbReference type="Pfam" id="PF13768">
    <property type="entry name" value="VWA_3"/>
    <property type="match status" value="1"/>
</dbReference>
<organism evidence="5 6">
    <name type="scientific">Psylliodes chrysocephalus</name>
    <dbReference type="NCBI Taxonomy" id="3402493"/>
    <lineage>
        <taxon>Eukaryota</taxon>
        <taxon>Metazoa</taxon>
        <taxon>Ecdysozoa</taxon>
        <taxon>Arthropoda</taxon>
        <taxon>Hexapoda</taxon>
        <taxon>Insecta</taxon>
        <taxon>Pterygota</taxon>
        <taxon>Neoptera</taxon>
        <taxon>Endopterygota</taxon>
        <taxon>Coleoptera</taxon>
        <taxon>Polyphaga</taxon>
        <taxon>Cucujiformia</taxon>
        <taxon>Chrysomeloidea</taxon>
        <taxon>Chrysomelidae</taxon>
        <taxon>Galerucinae</taxon>
        <taxon>Alticini</taxon>
        <taxon>Psylliodes</taxon>
    </lineage>
</organism>
<dbReference type="Gene3D" id="3.40.50.410">
    <property type="entry name" value="von Willebrand factor, type A domain"/>
    <property type="match status" value="1"/>
</dbReference>